<keyword evidence="7" id="KW-0333">Golgi apparatus</keyword>
<dbReference type="GO" id="GO:0001733">
    <property type="term" value="F:galactosylceramide sulfotransferase activity"/>
    <property type="evidence" value="ECO:0007669"/>
    <property type="project" value="InterPro"/>
</dbReference>
<dbReference type="Proteomes" id="UP000007267">
    <property type="component" value="Unassembled WGS sequence"/>
</dbReference>
<keyword evidence="4" id="KW-0812">Transmembrane</keyword>
<evidence type="ECO:0000256" key="8">
    <source>
        <dbReference type="ARBA" id="ARBA00023136"/>
    </source>
</evidence>
<evidence type="ECO:0000256" key="5">
    <source>
        <dbReference type="ARBA" id="ARBA00022968"/>
    </source>
</evidence>
<evidence type="ECO:0008006" key="12">
    <source>
        <dbReference type="Google" id="ProtNLM"/>
    </source>
</evidence>
<comment type="subcellular location">
    <subcellularLocation>
        <location evidence="1">Golgi apparatus membrane</location>
        <topology evidence="1">Single-pass type II membrane protein</topology>
    </subcellularLocation>
</comment>
<dbReference type="PANTHER" id="PTHR14647">
    <property type="entry name" value="GALACTOSE-3-O-SULFOTRANSFERASE"/>
    <property type="match status" value="1"/>
</dbReference>
<evidence type="ECO:0000256" key="3">
    <source>
        <dbReference type="ARBA" id="ARBA00022679"/>
    </source>
</evidence>
<name>K7FKE6_PELSI</name>
<keyword evidence="6" id="KW-1133">Transmembrane helix</keyword>
<dbReference type="OMA" id="RSECALM"/>
<evidence type="ECO:0000256" key="1">
    <source>
        <dbReference type="ARBA" id="ARBA00004323"/>
    </source>
</evidence>
<dbReference type="SUPFAM" id="SSF52540">
    <property type="entry name" value="P-loop containing nucleoside triphosphate hydrolases"/>
    <property type="match status" value="1"/>
</dbReference>
<dbReference type="eggNOG" id="ENOG502QTXT">
    <property type="taxonomic scope" value="Eukaryota"/>
</dbReference>
<reference evidence="11" key="1">
    <citation type="submission" date="2011-10" db="EMBL/GenBank/DDBJ databases">
        <authorList>
            <consortium name="Soft-shell Turtle Genome Consortium"/>
        </authorList>
    </citation>
    <scope>NUCLEOTIDE SEQUENCE [LARGE SCALE GENOMIC DNA]</scope>
    <source>
        <strain evidence="11">Daiwa-1</strain>
    </source>
</reference>
<keyword evidence="8" id="KW-0472">Membrane</keyword>
<protein>
    <recommendedName>
        <fullName evidence="12">Galactose-3-O-sulfotransferase 2</fullName>
    </recommendedName>
</protein>
<sequence length="252" mass="28630">RGDALPSSRPAAPGPAACEPQTHVVFLKTHKTASSTIMNLLFRFGETHNLTFALPARGASQLGYPHYFRAEFVEGFGAPGHAPHFNIMCHHLRFLRDQVQRVMPNSTFYFSILRNPVHLMESSFSYYKGTSPFARARSLEEFLSQPERFYRPLEPDSHYAKNLMAFDFGFNHNGAVSAQHSQQMLRHLEQVFDLLLLSEYFDESMVLLKEALCWDLDSVVAFPLNSREGGTRSPLSQSTAEKIKSWNSLDWA</sequence>
<reference evidence="11" key="2">
    <citation type="journal article" date="2013" name="Nat. Genet.">
        <title>The draft genomes of soft-shell turtle and green sea turtle yield insights into the development and evolution of the turtle-specific body plan.</title>
        <authorList>
            <person name="Wang Z."/>
            <person name="Pascual-Anaya J."/>
            <person name="Zadissa A."/>
            <person name="Li W."/>
            <person name="Niimura Y."/>
            <person name="Huang Z."/>
            <person name="Li C."/>
            <person name="White S."/>
            <person name="Xiong Z."/>
            <person name="Fang D."/>
            <person name="Wang B."/>
            <person name="Ming Y."/>
            <person name="Chen Y."/>
            <person name="Zheng Y."/>
            <person name="Kuraku S."/>
            <person name="Pignatelli M."/>
            <person name="Herrero J."/>
            <person name="Beal K."/>
            <person name="Nozawa M."/>
            <person name="Li Q."/>
            <person name="Wang J."/>
            <person name="Zhang H."/>
            <person name="Yu L."/>
            <person name="Shigenobu S."/>
            <person name="Wang J."/>
            <person name="Liu J."/>
            <person name="Flicek P."/>
            <person name="Searle S."/>
            <person name="Wang J."/>
            <person name="Kuratani S."/>
            <person name="Yin Y."/>
            <person name="Aken B."/>
            <person name="Zhang G."/>
            <person name="Irie N."/>
        </authorList>
    </citation>
    <scope>NUCLEOTIDE SEQUENCE [LARGE SCALE GENOMIC DNA]</scope>
    <source>
        <strain evidence="11">Daiwa-1</strain>
    </source>
</reference>
<dbReference type="GeneTree" id="ENSGT00950000182923"/>
<dbReference type="AlphaFoldDB" id="K7FKE6"/>
<evidence type="ECO:0000313" key="11">
    <source>
        <dbReference type="Proteomes" id="UP000007267"/>
    </source>
</evidence>
<evidence type="ECO:0000256" key="9">
    <source>
        <dbReference type="ARBA" id="ARBA00023180"/>
    </source>
</evidence>
<organism evidence="10 11">
    <name type="scientific">Pelodiscus sinensis</name>
    <name type="common">Chinese softshell turtle</name>
    <name type="synonym">Trionyx sinensis</name>
    <dbReference type="NCBI Taxonomy" id="13735"/>
    <lineage>
        <taxon>Eukaryota</taxon>
        <taxon>Metazoa</taxon>
        <taxon>Chordata</taxon>
        <taxon>Craniata</taxon>
        <taxon>Vertebrata</taxon>
        <taxon>Euteleostomi</taxon>
        <taxon>Archelosauria</taxon>
        <taxon>Testudinata</taxon>
        <taxon>Testudines</taxon>
        <taxon>Cryptodira</taxon>
        <taxon>Trionychia</taxon>
        <taxon>Trionychidae</taxon>
        <taxon>Pelodiscus</taxon>
    </lineage>
</organism>
<dbReference type="InterPro" id="IPR027417">
    <property type="entry name" value="P-loop_NTPase"/>
</dbReference>
<dbReference type="HOGENOM" id="CLU_040616_0_1_1"/>
<keyword evidence="9" id="KW-0325">Glycoprotein</keyword>
<dbReference type="PANTHER" id="PTHR14647:SF62">
    <property type="entry name" value="GALACTOSE-3-O-SULFOTRANSFERASE 2"/>
    <property type="match status" value="1"/>
</dbReference>
<dbReference type="GO" id="GO:0000139">
    <property type="term" value="C:Golgi membrane"/>
    <property type="evidence" value="ECO:0007669"/>
    <property type="project" value="UniProtKB-SubCell"/>
</dbReference>
<evidence type="ECO:0000313" key="10">
    <source>
        <dbReference type="Ensembl" id="ENSPSIP00000008506.1"/>
    </source>
</evidence>
<comment type="similarity">
    <text evidence="2">Belongs to the galactose-3-O-sulfotransferase family.</text>
</comment>
<proteinExistence type="inferred from homology"/>
<dbReference type="EMBL" id="AGCU01099001">
    <property type="status" value="NOT_ANNOTATED_CDS"/>
    <property type="molecule type" value="Genomic_DNA"/>
</dbReference>
<accession>K7FKE6</accession>
<evidence type="ECO:0000256" key="7">
    <source>
        <dbReference type="ARBA" id="ARBA00023034"/>
    </source>
</evidence>
<evidence type="ECO:0000256" key="2">
    <source>
        <dbReference type="ARBA" id="ARBA00008124"/>
    </source>
</evidence>
<reference evidence="10" key="3">
    <citation type="submission" date="2025-08" db="UniProtKB">
        <authorList>
            <consortium name="Ensembl"/>
        </authorList>
    </citation>
    <scope>IDENTIFICATION</scope>
</reference>
<dbReference type="GO" id="GO:0009247">
    <property type="term" value="P:glycolipid biosynthetic process"/>
    <property type="evidence" value="ECO:0007669"/>
    <property type="project" value="InterPro"/>
</dbReference>
<evidence type="ECO:0000256" key="4">
    <source>
        <dbReference type="ARBA" id="ARBA00022692"/>
    </source>
</evidence>
<keyword evidence="3" id="KW-0808">Transferase</keyword>
<dbReference type="InterPro" id="IPR009729">
    <property type="entry name" value="Gal-3-0_sulfotransfrase"/>
</dbReference>
<dbReference type="Pfam" id="PF06990">
    <property type="entry name" value="Gal-3-0_sulfotr"/>
    <property type="match status" value="1"/>
</dbReference>
<dbReference type="Ensembl" id="ENSPSIT00000008550.1">
    <property type="protein sequence ID" value="ENSPSIP00000008506.1"/>
    <property type="gene ID" value="ENSPSIG00000007791.1"/>
</dbReference>
<dbReference type="Gene3D" id="3.40.50.300">
    <property type="entry name" value="P-loop containing nucleotide triphosphate hydrolases"/>
    <property type="match status" value="1"/>
</dbReference>
<keyword evidence="5" id="KW-0735">Signal-anchor</keyword>
<keyword evidence="11" id="KW-1185">Reference proteome</keyword>
<reference evidence="10" key="4">
    <citation type="submission" date="2025-09" db="UniProtKB">
        <authorList>
            <consortium name="Ensembl"/>
        </authorList>
    </citation>
    <scope>IDENTIFICATION</scope>
</reference>
<evidence type="ECO:0000256" key="6">
    <source>
        <dbReference type="ARBA" id="ARBA00022989"/>
    </source>
</evidence>